<dbReference type="InterPro" id="IPR015943">
    <property type="entry name" value="WD40/YVTN_repeat-like_dom_sf"/>
</dbReference>
<keyword evidence="13" id="KW-1185">Reference proteome</keyword>
<dbReference type="GO" id="GO:0005739">
    <property type="term" value="C:mitochondrion"/>
    <property type="evidence" value="ECO:0007669"/>
    <property type="project" value="GOC"/>
</dbReference>
<dbReference type="InterPro" id="IPR004416">
    <property type="entry name" value="MnmG"/>
</dbReference>
<feature type="compositionally biased region" description="Gly residues" evidence="10">
    <location>
        <begin position="760"/>
        <end position="773"/>
    </location>
</feature>
<dbReference type="Pfam" id="PF00400">
    <property type="entry name" value="WD40"/>
    <property type="match status" value="2"/>
</dbReference>
<dbReference type="Gene3D" id="3.50.50.60">
    <property type="entry name" value="FAD/NAD(P)-binding domain"/>
    <property type="match status" value="2"/>
</dbReference>
<dbReference type="PROSITE" id="PS50294">
    <property type="entry name" value="WD_REPEATS_REGION"/>
    <property type="match status" value="2"/>
</dbReference>
<evidence type="ECO:0000256" key="5">
    <source>
        <dbReference type="ARBA" id="ARBA00022694"/>
    </source>
</evidence>
<comment type="caution">
    <text evidence="12">The sequence shown here is derived from an EMBL/GenBank/DDBJ whole genome shotgun (WGS) entry which is preliminary data.</text>
</comment>
<dbReference type="NCBIfam" id="TIGR00136">
    <property type="entry name" value="mnmG_gidA"/>
    <property type="match status" value="1"/>
</dbReference>
<dbReference type="InterPro" id="IPR049312">
    <property type="entry name" value="GIDA_C_N"/>
</dbReference>
<feature type="compositionally biased region" description="Polar residues" evidence="10">
    <location>
        <begin position="855"/>
        <end position="882"/>
    </location>
</feature>
<proteinExistence type="inferred from homology"/>
<dbReference type="Pfam" id="PF21680">
    <property type="entry name" value="GIDA_C_1st"/>
    <property type="match status" value="1"/>
</dbReference>
<dbReference type="GO" id="GO:0070899">
    <property type="term" value="P:mitochondrial tRNA wobble uridine modification"/>
    <property type="evidence" value="ECO:0007669"/>
    <property type="project" value="UniProtKB-ARBA"/>
</dbReference>
<dbReference type="InterPro" id="IPR020595">
    <property type="entry name" value="MnmG-rel_CS"/>
</dbReference>
<dbReference type="GO" id="GO:0050660">
    <property type="term" value="F:flavin adenine dinucleotide binding"/>
    <property type="evidence" value="ECO:0007669"/>
    <property type="project" value="InterPro"/>
</dbReference>
<keyword evidence="6" id="KW-0677">Repeat</keyword>
<evidence type="ECO:0000256" key="6">
    <source>
        <dbReference type="ARBA" id="ARBA00022737"/>
    </source>
</evidence>
<evidence type="ECO:0000259" key="11">
    <source>
        <dbReference type="SMART" id="SM01228"/>
    </source>
</evidence>
<dbReference type="HAMAP" id="MF_00129">
    <property type="entry name" value="MnmG_GidA"/>
    <property type="match status" value="1"/>
</dbReference>
<dbReference type="SUPFAM" id="SSF51905">
    <property type="entry name" value="FAD/NAD(P)-binding domain"/>
    <property type="match status" value="1"/>
</dbReference>
<keyword evidence="4" id="KW-0285">Flavoprotein</keyword>
<dbReference type="InterPro" id="IPR036322">
    <property type="entry name" value="WD40_repeat_dom_sf"/>
</dbReference>
<dbReference type="FunFam" id="3.50.50.60:FF:000002">
    <property type="entry name" value="tRNA uridine 5-carboxymethylaminomethyl modification enzyme MnmG"/>
    <property type="match status" value="1"/>
</dbReference>
<dbReference type="InterPro" id="IPR040131">
    <property type="entry name" value="MnmG_N"/>
</dbReference>
<dbReference type="InterPro" id="IPR044920">
    <property type="entry name" value="MnmG_C_subdom_sf"/>
</dbReference>
<dbReference type="GO" id="GO:0030488">
    <property type="term" value="P:tRNA methylation"/>
    <property type="evidence" value="ECO:0007669"/>
    <property type="project" value="TreeGrafter"/>
</dbReference>
<dbReference type="PANTHER" id="PTHR11806:SF0">
    <property type="entry name" value="PROTEIN MTO1 HOMOLOG, MITOCHONDRIAL"/>
    <property type="match status" value="1"/>
</dbReference>
<evidence type="ECO:0000256" key="3">
    <source>
        <dbReference type="ARBA" id="ARBA00022574"/>
    </source>
</evidence>
<comment type="function">
    <text evidence="8">Component of the MSS1-MTO1 complex that catalyzes the 5-carboxymethylaminomethyluridine (cmnm(5)U) modification at the 34th wobble position (U34) of mitochondrial tRNAs.</text>
</comment>
<dbReference type="STRING" id="86259.A0A4Z1NXJ6"/>
<dbReference type="Gene3D" id="2.130.10.10">
    <property type="entry name" value="YVTN repeat-like/Quinoprotein amine dehydrogenase"/>
    <property type="match status" value="2"/>
</dbReference>
<dbReference type="InterPro" id="IPR001680">
    <property type="entry name" value="WD40_rpt"/>
</dbReference>
<dbReference type="Pfam" id="PF13932">
    <property type="entry name" value="SAM_GIDA_C"/>
    <property type="match status" value="1"/>
</dbReference>
<feature type="compositionally biased region" description="Pro residues" evidence="10">
    <location>
        <begin position="27"/>
        <end position="39"/>
    </location>
</feature>
<organism evidence="12 13">
    <name type="scientific">Venturia nashicola</name>
    <dbReference type="NCBI Taxonomy" id="86259"/>
    <lineage>
        <taxon>Eukaryota</taxon>
        <taxon>Fungi</taxon>
        <taxon>Dikarya</taxon>
        <taxon>Ascomycota</taxon>
        <taxon>Pezizomycotina</taxon>
        <taxon>Dothideomycetes</taxon>
        <taxon>Pleosporomycetidae</taxon>
        <taxon>Venturiales</taxon>
        <taxon>Venturiaceae</taxon>
        <taxon>Venturia</taxon>
    </lineage>
</organism>
<evidence type="ECO:0000256" key="9">
    <source>
        <dbReference type="PROSITE-ProRule" id="PRU00221"/>
    </source>
</evidence>
<evidence type="ECO:0000313" key="13">
    <source>
        <dbReference type="Proteomes" id="UP000298493"/>
    </source>
</evidence>
<feature type="region of interest" description="Disordered" evidence="10">
    <location>
        <begin position="855"/>
        <end position="913"/>
    </location>
</feature>
<dbReference type="InterPro" id="IPR047001">
    <property type="entry name" value="MnmG_C_subdom"/>
</dbReference>
<dbReference type="PROSITE" id="PS01280">
    <property type="entry name" value="GIDA_1"/>
    <property type="match status" value="1"/>
</dbReference>
<dbReference type="InterPro" id="IPR019775">
    <property type="entry name" value="WD40_repeat_CS"/>
</dbReference>
<dbReference type="Proteomes" id="UP000298493">
    <property type="component" value="Unassembled WGS sequence"/>
</dbReference>
<evidence type="ECO:0000256" key="8">
    <source>
        <dbReference type="ARBA" id="ARBA00054993"/>
    </source>
</evidence>
<feature type="compositionally biased region" description="Low complexity" evidence="10">
    <location>
        <begin position="749"/>
        <end position="759"/>
    </location>
</feature>
<feature type="region of interest" description="Disordered" evidence="10">
    <location>
        <begin position="1"/>
        <end position="44"/>
    </location>
</feature>
<keyword evidence="5" id="KW-0819">tRNA processing</keyword>
<feature type="region of interest" description="Disordered" evidence="10">
    <location>
        <begin position="693"/>
        <end position="784"/>
    </location>
</feature>
<gene>
    <name evidence="12" type="ORF">E6O75_ATG06833</name>
</gene>
<dbReference type="SMART" id="SM01228">
    <property type="entry name" value="GIDA_assoc_3"/>
    <property type="match status" value="1"/>
</dbReference>
<evidence type="ECO:0000256" key="2">
    <source>
        <dbReference type="ARBA" id="ARBA00007653"/>
    </source>
</evidence>
<keyword evidence="3 9" id="KW-0853">WD repeat</keyword>
<keyword evidence="7" id="KW-0274">FAD</keyword>
<feature type="repeat" description="WD" evidence="9">
    <location>
        <begin position="196"/>
        <end position="238"/>
    </location>
</feature>
<dbReference type="PROSITE" id="PS01281">
    <property type="entry name" value="GIDA_2"/>
    <property type="match status" value="1"/>
</dbReference>
<evidence type="ECO:0000256" key="10">
    <source>
        <dbReference type="SAM" id="MobiDB-lite"/>
    </source>
</evidence>
<dbReference type="SUPFAM" id="SSF50978">
    <property type="entry name" value="WD40 repeat-like"/>
    <property type="match status" value="1"/>
</dbReference>
<dbReference type="InterPro" id="IPR002218">
    <property type="entry name" value="MnmG-rel"/>
</dbReference>
<sequence>MPSDSSHVPRRLTSSSSVAPPATTSNDPPPPPPPLPPAADNPANRRGVFARLSQPFTAYGSRPVSAQTNRDGRAAYSNRLPGFNPLASQSFSLRTRACAEIAALDINQDRTLAILAGREILQTVRVNGTSCAEETNIRDEVVRHDRMNATRHRDNLEIHDVKWSNGVYNSYIACAATNGKVDIYDLNRLGVEVVSFYEHSRQVHKVAFCPHQGGLLLSASQDASVKLWDLRASKSEILNLPRTKTFAGQSEAIRDVRWSPTDVFEFAFGTDNGSIQKWDHRNTKAPKLRILRAHDGGCTSVDWHPDGKHLLSAGKDKLLKVWDFSSDGQPRQKPMSTLKTPYSIANARWRPPCWSEDDHSKGSWQCTQVVTSYDRHYPVAHLWDLRRQYIPYREIYTSKQAPTDLLWHSLDRLWSVGRDGDFFQTDIKYTPKTIDRRPLSTFAISPLGEMVAFSQKRSPRRRSDVEDAAPEPAHPGGLKRETSSLSDRGEISRSSADDSKEDSFLSTSYQARHHERTMSNRSSRVSIAGTPPALTKVSLTKLNETLEKTKDMYQPQQVAFRGMLDGASNVQAFSYLAQKYKTEAVPEEAAVEDFKQVGKAFEQNAKYAEKTGSYRTAQTWRTFGTVIKNEVLQRGMNKMEQRLARVEPRIDVSLKLPKAVLATKRSDEESYGVLTPKQQQVAGVQGAILHEQRRVESSSNVATPIARPQQDPSSQGGRLAGGLPDPSHDGEELSLPPSLMGKGLERVEGASSRAGEGASSRGGEGASSRGGEGASSRGGPKDVANMLSALQPSLNGPTWYSSSDLGERKARIGDWRAPQRELLNFETPSKNSASAINIPPSMDRHNSDESFAMFSTSTDSKANPSVSASFNSTGKHSMSSIPENMLPVSSFGHYGRHGSDSGRDSQALTDGSFSNGSKEDLFRAFGSPSLSESPSGTRAHPSLHNLHMADRLEASGTIIPEDTTLRLEQSRDESADVLASLKAVANSTSIPNMILDEKSYPITAGKLLQQSFAYNTLQIPDAQHIFHLVALFKRFLPSSIAVRPYERDELEAAHIAKTKETLEDYTQYCKEELNLSTNDIHTILSDHLAHLVRFGISPWQAEAVCLAYEEQLNRCLLFTSSTVVRNLLYSSFGAFREDNTMQSSAIGLVCIKCNKPINRPDKRCDSCGLRPDSCPICKQKYSPWTVTKRARKLEELKAPAFKMNANGKPMEFLLSPDDPAWTGEKHTSEIKVQPLPELPVLWQFCLTCGHGAHAACLGHQQKIPELGGRCPYFACGCACIPGPYRDRVIREEEEERLKATAGSTNLRDRPYDVVVVGGGHAGAEASAAAARSGARTALITPKLDNLGVCSCNPSLGGIGKGTMLREIDALDGVVGRITDKAGVQFRVLNRKKGPAVWGPRAQIDRALYKRYMREELLGYENLSVVEGSVGDIVISKEEDGVHGKITGIRLEGGQVIQTSSVVITTGTFLGGEIHIGLEAYPSGRMGEAATFGLSTSLREAGFQMGRLKTGTPPRLDKNSIDFNVLEAQLGDEPPTPFSYLNEKVQVQDQLKCFSTHTNAATHAVIRENLDKSIHIRETVKGPRYCPSLESKIIKFGEREAHIIWLEPEGFDTDVIYPNGISMTVPADAQNEMLKTIRGLENVKMLQPGYGVEYDYVDPRSLRATLETKAIKGLFLAGQINGTTGYEEAAAQGIIAGINAGLAAQNKPSFVMTRADGYIGVMIDDLITKGVSEPYRMFTSRSEYRMATRADNADLRLTTKGRDAGVVGDKRWRVFQDESGEMEELIKHLEDKNMTASAWVGAGFPVREDTTRRNAFTLLGYKGVKLDTLASVIPEINGYSERIRTRVAIEGVYAPYVEQQRNSVRSFLRDEGLKLPTDLDYDAIVGISDEERDVLKKTMPESVGQARRIEGVTPNGAVLLLAHVKRRGRVERENIKWEAAEGRRLERLSKEVDVSSL</sequence>
<evidence type="ECO:0000256" key="7">
    <source>
        <dbReference type="ARBA" id="ARBA00022827"/>
    </source>
</evidence>
<evidence type="ECO:0000256" key="1">
    <source>
        <dbReference type="ARBA" id="ARBA00001974"/>
    </source>
</evidence>
<dbReference type="InterPro" id="IPR036188">
    <property type="entry name" value="FAD/NAD-bd_sf"/>
</dbReference>
<feature type="repeat" description="WD" evidence="9">
    <location>
        <begin position="291"/>
        <end position="332"/>
    </location>
</feature>
<name>A0A4Z1NXJ6_9PEZI</name>
<accession>A0A4Z1NXJ6</accession>
<dbReference type="Gene3D" id="1.10.150.570">
    <property type="entry name" value="GidA associated domain, C-terminal subdomain"/>
    <property type="match status" value="1"/>
</dbReference>
<evidence type="ECO:0000313" key="12">
    <source>
        <dbReference type="EMBL" id="TID19495.1"/>
    </source>
</evidence>
<feature type="domain" description="tRNA uridine 5-carboxymethylaminomethyl modification enzyme C-terminal subdomain" evidence="11">
    <location>
        <begin position="1850"/>
        <end position="1921"/>
    </location>
</feature>
<dbReference type="Pfam" id="PF01134">
    <property type="entry name" value="GIDA"/>
    <property type="match status" value="1"/>
</dbReference>
<feature type="region of interest" description="Disordered" evidence="10">
    <location>
        <begin position="453"/>
        <end position="529"/>
    </location>
</feature>
<dbReference type="FunFam" id="1.10.150.570:FF:000001">
    <property type="entry name" value="tRNA uridine 5-carboxymethylaminomethyl modification enzyme MnmG"/>
    <property type="match status" value="1"/>
</dbReference>
<dbReference type="PANTHER" id="PTHR11806">
    <property type="entry name" value="GLUCOSE INHIBITED DIVISION PROTEIN A"/>
    <property type="match status" value="1"/>
</dbReference>
<protein>
    <submittedName>
        <fullName evidence="12">tRNA uridine 5-carboxymethylaminomethyl modification enzyme GidA</fullName>
    </submittedName>
</protein>
<comment type="similarity">
    <text evidence="2">Belongs to the MnmG family.</text>
</comment>
<feature type="compositionally biased region" description="Polar residues" evidence="10">
    <location>
        <begin position="904"/>
        <end position="913"/>
    </location>
</feature>
<dbReference type="InterPro" id="IPR026904">
    <property type="entry name" value="MnmG_C"/>
</dbReference>
<reference evidence="12 13" key="1">
    <citation type="submission" date="2019-04" db="EMBL/GenBank/DDBJ databases">
        <title>High contiguity whole genome sequence and gene annotation resource for two Venturia nashicola isolates.</title>
        <authorList>
            <person name="Prokchorchik M."/>
            <person name="Won K."/>
            <person name="Lee Y."/>
            <person name="Choi E.D."/>
            <person name="Segonzac C."/>
            <person name="Sohn K.H."/>
        </authorList>
    </citation>
    <scope>NUCLEOTIDE SEQUENCE [LARGE SCALE GENOMIC DNA]</scope>
    <source>
        <strain evidence="12 13">PRI2</strain>
    </source>
</reference>
<dbReference type="FunFam" id="3.50.50.60:FF:000145">
    <property type="entry name" value="tRNA uridine 5-carboxymethylaminomethyl modification enzyme"/>
    <property type="match status" value="1"/>
</dbReference>
<dbReference type="PROSITE" id="PS50082">
    <property type="entry name" value="WD_REPEATS_2"/>
    <property type="match status" value="2"/>
</dbReference>
<feature type="compositionally biased region" description="Low complexity" evidence="10">
    <location>
        <begin position="13"/>
        <end position="26"/>
    </location>
</feature>
<dbReference type="EMBL" id="SNSC02000012">
    <property type="protein sequence ID" value="TID19495.1"/>
    <property type="molecule type" value="Genomic_DNA"/>
</dbReference>
<evidence type="ECO:0000256" key="4">
    <source>
        <dbReference type="ARBA" id="ARBA00022630"/>
    </source>
</evidence>
<comment type="cofactor">
    <cofactor evidence="1">
        <name>FAD</name>
        <dbReference type="ChEBI" id="CHEBI:57692"/>
    </cofactor>
</comment>
<dbReference type="PROSITE" id="PS00678">
    <property type="entry name" value="WD_REPEATS_1"/>
    <property type="match status" value="2"/>
</dbReference>
<dbReference type="SMART" id="SM00320">
    <property type="entry name" value="WD40"/>
    <property type="match status" value="4"/>
</dbReference>
<feature type="compositionally biased region" description="Basic and acidic residues" evidence="10">
    <location>
        <begin position="478"/>
        <end position="503"/>
    </location>
</feature>